<sequence>MNPKTFFRKTIYGKPIIIVSGLPRSGTSMMMKMLEAAGLGIVSDGVRTADDDNPKGYYELERIKDLDKNKDKSWLKDLRGKVVKIISFLLKELPRNNNYKVIFIERNLKEVIASQNKMLTHRQESGGNVSDDKMITNYENHLWKIKYLLRNAPQFQVLYLNHRDVLQKPQEQAAKVNVFLGGTLNELEMAGVVDPNLYRNREEKLTQENT</sequence>
<dbReference type="InterPro" id="IPR027417">
    <property type="entry name" value="P-loop_NTPase"/>
</dbReference>
<reference evidence="2 3" key="1">
    <citation type="submission" date="2024-09" db="EMBL/GenBank/DDBJ databases">
        <title>Laminarin stimulates single cell rates of sulfate reduction while oxygen inhibits transcriptomic activity in coastal marine sediment.</title>
        <authorList>
            <person name="Lindsay M."/>
            <person name="Orcutt B."/>
            <person name="Emerson D."/>
            <person name="Stepanauskas R."/>
            <person name="D'Angelo T."/>
        </authorList>
    </citation>
    <scope>NUCLEOTIDE SEQUENCE [LARGE SCALE GENOMIC DNA]</scope>
    <source>
        <strain evidence="2">SAG AM-311-K15</strain>
    </source>
</reference>
<proteinExistence type="predicted"/>
<evidence type="ECO:0000313" key="3">
    <source>
        <dbReference type="Proteomes" id="UP001594351"/>
    </source>
</evidence>
<organism evidence="2 3">
    <name type="scientific">candidate division CSSED10-310 bacterium</name>
    <dbReference type="NCBI Taxonomy" id="2855610"/>
    <lineage>
        <taxon>Bacteria</taxon>
        <taxon>Bacteria division CSSED10-310</taxon>
    </lineage>
</organism>
<feature type="domain" description="Sulfotransferase" evidence="1">
    <location>
        <begin position="17"/>
        <end position="190"/>
    </location>
</feature>
<dbReference type="Gene3D" id="3.40.50.300">
    <property type="entry name" value="P-loop containing nucleotide triphosphate hydrolases"/>
    <property type="match status" value="1"/>
</dbReference>
<dbReference type="InterPro" id="IPR000863">
    <property type="entry name" value="Sulfotransferase_dom"/>
</dbReference>
<gene>
    <name evidence="2" type="ORF">ACFL27_06920</name>
</gene>
<name>A0ABV6YUP9_UNCC1</name>
<dbReference type="Pfam" id="PF00685">
    <property type="entry name" value="Sulfotransfer_1"/>
    <property type="match status" value="1"/>
</dbReference>
<accession>A0ABV6YUP9</accession>
<dbReference type="Proteomes" id="UP001594351">
    <property type="component" value="Unassembled WGS sequence"/>
</dbReference>
<comment type="caution">
    <text evidence="2">The sequence shown here is derived from an EMBL/GenBank/DDBJ whole genome shotgun (WGS) entry which is preliminary data.</text>
</comment>
<dbReference type="EMBL" id="JBHPBY010000066">
    <property type="protein sequence ID" value="MFC1849925.1"/>
    <property type="molecule type" value="Genomic_DNA"/>
</dbReference>
<protein>
    <submittedName>
        <fullName evidence="2">Sulfotransferase domain-containing protein</fullName>
    </submittedName>
</protein>
<dbReference type="SUPFAM" id="SSF52540">
    <property type="entry name" value="P-loop containing nucleoside triphosphate hydrolases"/>
    <property type="match status" value="1"/>
</dbReference>
<evidence type="ECO:0000313" key="2">
    <source>
        <dbReference type="EMBL" id="MFC1849925.1"/>
    </source>
</evidence>
<keyword evidence="3" id="KW-1185">Reference proteome</keyword>
<evidence type="ECO:0000259" key="1">
    <source>
        <dbReference type="Pfam" id="PF00685"/>
    </source>
</evidence>